<dbReference type="RefSeq" id="WP_034571618.1">
    <property type="nucleotide sequence ID" value="NZ_JRMP02000009.1"/>
</dbReference>
<name>A0A347VSF1_9HELI</name>
<evidence type="ECO:0000256" key="2">
    <source>
        <dbReference type="ARBA" id="ARBA00022490"/>
    </source>
</evidence>
<feature type="binding site" evidence="8">
    <location>
        <position position="192"/>
    </location>
    <ligand>
        <name>Mg(2+)</name>
        <dbReference type="ChEBI" id="CHEBI:18420"/>
    </ligand>
</feature>
<keyword evidence="2 8" id="KW-0963">Cytoplasm</keyword>
<dbReference type="InterPro" id="IPR014100">
    <property type="entry name" value="GTP-bd_Obg/CgtA"/>
</dbReference>
<dbReference type="GO" id="GO:0003924">
    <property type="term" value="F:GTPase activity"/>
    <property type="evidence" value="ECO:0007669"/>
    <property type="project" value="UniProtKB-UniRule"/>
</dbReference>
<dbReference type="Proteomes" id="UP000477070">
    <property type="component" value="Unassembled WGS sequence"/>
</dbReference>
<feature type="binding site" evidence="8">
    <location>
        <begin position="344"/>
        <end position="347"/>
    </location>
    <ligand>
        <name>GTP</name>
        <dbReference type="ChEBI" id="CHEBI:37565"/>
    </ligand>
</feature>
<dbReference type="SUPFAM" id="SSF52540">
    <property type="entry name" value="P-loop containing nucleoside triphosphate hydrolases"/>
    <property type="match status" value="1"/>
</dbReference>
<keyword evidence="5 8" id="KW-0378">Hydrolase</keyword>
<dbReference type="PROSITE" id="PS51883">
    <property type="entry name" value="OBG"/>
    <property type="match status" value="1"/>
</dbReference>
<dbReference type="HAMAP" id="MF_01454">
    <property type="entry name" value="GTPase_Obg"/>
    <property type="match status" value="1"/>
</dbReference>
<keyword evidence="13" id="KW-1185">Reference proteome</keyword>
<gene>
    <name evidence="12" type="primary">obgE</name>
    <name evidence="8" type="synonym">obg</name>
    <name evidence="11" type="ORF">DCO61_03715</name>
    <name evidence="12" type="ORF">LS64_006710</name>
</gene>
<dbReference type="InterPro" id="IPR036726">
    <property type="entry name" value="GTP1_OBG_dom_sf"/>
</dbReference>
<comment type="caution">
    <text evidence="12">The sequence shown here is derived from an EMBL/GenBank/DDBJ whole genome shotgun (WGS) entry which is preliminary data.</text>
</comment>
<dbReference type="InterPro" id="IPR027417">
    <property type="entry name" value="P-loop_NTPase"/>
</dbReference>
<dbReference type="STRING" id="1548018.LS64_06025"/>
<dbReference type="GO" id="GO:0005525">
    <property type="term" value="F:GTP binding"/>
    <property type="evidence" value="ECO:0007669"/>
    <property type="project" value="UniProtKB-UniRule"/>
</dbReference>
<evidence type="ECO:0000256" key="6">
    <source>
        <dbReference type="ARBA" id="ARBA00022842"/>
    </source>
</evidence>
<dbReference type="InterPro" id="IPR031167">
    <property type="entry name" value="G_OBG"/>
</dbReference>
<dbReference type="PIRSF" id="PIRSF002401">
    <property type="entry name" value="GTP_bd_Obg/CgtA"/>
    <property type="match status" value="1"/>
</dbReference>
<dbReference type="PRINTS" id="PR00326">
    <property type="entry name" value="GTP1OBG"/>
</dbReference>
<sequence length="426" mass="45674">MFVDSVKINIKAGDGGAGAVSFRREKFVIQGGPDGGDGGNGGDIIFIADKNTSTLAGFRGNKNYFASNGASGEGKNKSGKKGADLQVKVPPGTQIINDSTGEILCDLTLDGQSVRLLKGGKGGLGNARFKNATNQRPTYAQKGISGTQMQVSLELKMIADVALVGFSNAGKSSLISTITNSRPKVANYEFSTLIPNLGVVDISLLESFVVADIPGLIAGASDGKGLGLQFLRHIERTKILLFMLDISREGNSSSRTQSSRELDSRFVDERLSSISLLESSQPTNLAHDTRIATHKIDSIESKSQDSKDSNSIESNLHAQFNVLMNEIKKYSPALADKPYAIAITKSDLDSKNIESFGSFALKDTLKTADTPIFISDELKEFMEFGKRIESKTPLFIIPISSISHTNLNALKSLLNESLKALDSKND</sequence>
<feature type="binding site" evidence="8">
    <location>
        <begin position="212"/>
        <end position="215"/>
    </location>
    <ligand>
        <name>GTP</name>
        <dbReference type="ChEBI" id="CHEBI:37565"/>
    </ligand>
</feature>
<feature type="binding site" evidence="8">
    <location>
        <begin position="190"/>
        <end position="194"/>
    </location>
    <ligand>
        <name>GTP</name>
        <dbReference type="ChEBI" id="CHEBI:37565"/>
    </ligand>
</feature>
<dbReference type="InterPro" id="IPR006073">
    <property type="entry name" value="GTP-bd"/>
</dbReference>
<dbReference type="SUPFAM" id="SSF82051">
    <property type="entry name" value="Obg GTP-binding protein N-terminal domain"/>
    <property type="match status" value="1"/>
</dbReference>
<accession>A0A347VSF1</accession>
<dbReference type="GO" id="GO:0005737">
    <property type="term" value="C:cytoplasm"/>
    <property type="evidence" value="ECO:0007669"/>
    <property type="project" value="UniProtKB-SubCell"/>
</dbReference>
<evidence type="ECO:0000259" key="9">
    <source>
        <dbReference type="PROSITE" id="PS51710"/>
    </source>
</evidence>
<dbReference type="CDD" id="cd01898">
    <property type="entry name" value="Obg"/>
    <property type="match status" value="1"/>
</dbReference>
<keyword evidence="4 8" id="KW-0547">Nucleotide-binding</keyword>
<dbReference type="GO" id="GO:0042254">
    <property type="term" value="P:ribosome biogenesis"/>
    <property type="evidence" value="ECO:0007669"/>
    <property type="project" value="UniProtKB-UniRule"/>
</dbReference>
<evidence type="ECO:0000313" key="11">
    <source>
        <dbReference type="EMBL" id="MWV69143.1"/>
    </source>
</evidence>
<evidence type="ECO:0000313" key="12">
    <source>
        <dbReference type="EMBL" id="TLD94187.1"/>
    </source>
</evidence>
<keyword evidence="3 8" id="KW-0479">Metal-binding</keyword>
<dbReference type="InterPro" id="IPR045086">
    <property type="entry name" value="OBG_GTPase"/>
</dbReference>
<comment type="subcellular location">
    <subcellularLocation>
        <location evidence="8">Cytoplasm</location>
    </subcellularLocation>
</comment>
<dbReference type="Gene3D" id="2.70.210.12">
    <property type="entry name" value="GTP1/OBG domain"/>
    <property type="match status" value="1"/>
</dbReference>
<dbReference type="PANTHER" id="PTHR11702">
    <property type="entry name" value="DEVELOPMENTALLY REGULATED GTP-BINDING PROTEIN-RELATED"/>
    <property type="match status" value="1"/>
</dbReference>
<dbReference type="Pfam" id="PF01018">
    <property type="entry name" value="GTP1_OBG"/>
    <property type="match status" value="1"/>
</dbReference>
<comment type="function">
    <text evidence="8">An essential GTPase which binds GTP, GDP and possibly (p)ppGpp with moderate affinity, with high nucleotide exchange rates and a fairly low GTP hydrolysis rate. Plays a role in control of the cell cycle, stress response, ribosome biogenesis and in those bacteria that undergo differentiation, in morphogenesis control.</text>
</comment>
<reference evidence="12" key="3">
    <citation type="submission" date="2018-04" db="EMBL/GenBank/DDBJ databases">
        <authorList>
            <person name="Sheh A."/>
            <person name="Shen Z."/>
            <person name="Mannion A.J."/>
            <person name="Fox J.G."/>
        </authorList>
    </citation>
    <scope>NUCLEOTIDE SEQUENCE</scope>
    <source>
        <strain evidence="12">MIT 97-6194</strain>
    </source>
</reference>
<dbReference type="Pfam" id="PF01926">
    <property type="entry name" value="MMR_HSR1"/>
    <property type="match status" value="1"/>
</dbReference>
<reference evidence="12 13" key="2">
    <citation type="journal article" date="2016" name="Infect. Immun.">
        <title>Helicobacter saguini, a Novel Helicobacter Isolated from Cotton-Top Tamarins with Ulcerative Colitis, Has Proinflammatory Properties and Induces Typhlocolitis and Dysplasia in Gnotobiotic IL-10-/- Mice.</title>
        <authorList>
            <person name="Shen Z."/>
            <person name="Mannion A."/>
            <person name="Whary M.T."/>
            <person name="Muthupalani S."/>
            <person name="Sheh A."/>
            <person name="Feng Y."/>
            <person name="Gong G."/>
            <person name="Vandamme P."/>
            <person name="Holcombe H.R."/>
            <person name="Paster B.J."/>
            <person name="Fox J.G."/>
        </authorList>
    </citation>
    <scope>NUCLEOTIDE SEQUENCE [LARGE SCALE GENOMIC DNA]</scope>
    <source>
        <strain evidence="12 13">MIT 97-6194</strain>
    </source>
</reference>
<dbReference type="OrthoDB" id="9807318at2"/>
<proteinExistence type="inferred from homology"/>
<dbReference type="FunFam" id="2.70.210.12:FF:000001">
    <property type="entry name" value="GTPase Obg"/>
    <property type="match status" value="1"/>
</dbReference>
<evidence type="ECO:0000256" key="1">
    <source>
        <dbReference type="ARBA" id="ARBA00007699"/>
    </source>
</evidence>
<feature type="binding site" evidence="8">
    <location>
        <position position="172"/>
    </location>
    <ligand>
        <name>Mg(2+)</name>
        <dbReference type="ChEBI" id="CHEBI:18420"/>
    </ligand>
</feature>
<dbReference type="EC" id="3.6.5.-" evidence="8"/>
<dbReference type="NCBIfam" id="NF008956">
    <property type="entry name" value="PRK12299.1"/>
    <property type="match status" value="1"/>
</dbReference>
<organism evidence="12 13">
    <name type="scientific">Helicobacter saguini</name>
    <dbReference type="NCBI Taxonomy" id="1548018"/>
    <lineage>
        <taxon>Bacteria</taxon>
        <taxon>Pseudomonadati</taxon>
        <taxon>Campylobacterota</taxon>
        <taxon>Epsilonproteobacteria</taxon>
        <taxon>Campylobacterales</taxon>
        <taxon>Helicobacteraceae</taxon>
        <taxon>Helicobacter</taxon>
    </lineage>
</organism>
<protein>
    <recommendedName>
        <fullName evidence="8">GTPase Obg</fullName>
        <ecNumber evidence="8">3.6.5.-</ecNumber>
    </recommendedName>
    <alternativeName>
        <fullName evidence="8">GTP-binding protein Obg</fullName>
    </alternativeName>
</protein>
<evidence type="ECO:0000256" key="7">
    <source>
        <dbReference type="ARBA" id="ARBA00023134"/>
    </source>
</evidence>
<evidence type="ECO:0000256" key="3">
    <source>
        <dbReference type="ARBA" id="ARBA00022723"/>
    </source>
</evidence>
<comment type="cofactor">
    <cofactor evidence="8">
        <name>Mg(2+)</name>
        <dbReference type="ChEBI" id="CHEBI:18420"/>
    </cofactor>
</comment>
<dbReference type="EMBL" id="QBIU01000001">
    <property type="protein sequence ID" value="MWV69143.1"/>
    <property type="molecule type" value="Genomic_DNA"/>
</dbReference>
<feature type="domain" description="OBG-type G" evidence="9">
    <location>
        <begin position="159"/>
        <end position="419"/>
    </location>
</feature>
<reference evidence="11 14" key="4">
    <citation type="submission" date="2019-12" db="EMBL/GenBank/DDBJ databases">
        <title>Multi-Generational Helicobacter saguini Isolates.</title>
        <authorList>
            <person name="Mannion A."/>
            <person name="Shen Z."/>
            <person name="Fox J.G."/>
        </authorList>
    </citation>
    <scope>NUCLEOTIDE SEQUENCE [LARGE SCALE GENOMIC DNA]</scope>
    <source>
        <strain evidence="11">16-048</strain>
        <strain evidence="14">16-048 (F4)</strain>
    </source>
</reference>
<keyword evidence="7 8" id="KW-0342">GTP-binding</keyword>
<dbReference type="PANTHER" id="PTHR11702:SF31">
    <property type="entry name" value="MITOCHONDRIAL RIBOSOME-ASSOCIATED GTPASE 2"/>
    <property type="match status" value="1"/>
</dbReference>
<evidence type="ECO:0000313" key="14">
    <source>
        <dbReference type="Proteomes" id="UP000477070"/>
    </source>
</evidence>
<dbReference type="GO" id="GO:0043022">
    <property type="term" value="F:ribosome binding"/>
    <property type="evidence" value="ECO:0007669"/>
    <property type="project" value="UniProtKB-ARBA"/>
</dbReference>
<dbReference type="NCBIfam" id="TIGR02729">
    <property type="entry name" value="Obg_CgtA"/>
    <property type="match status" value="1"/>
</dbReference>
<feature type="domain" description="Obg" evidence="10">
    <location>
        <begin position="1"/>
        <end position="158"/>
    </location>
</feature>
<feature type="binding site" evidence="8">
    <location>
        <begin position="165"/>
        <end position="172"/>
    </location>
    <ligand>
        <name>GTP</name>
        <dbReference type="ChEBI" id="CHEBI:37565"/>
    </ligand>
</feature>
<comment type="similarity">
    <text evidence="1 8">Belongs to the TRAFAC class OBG-HflX-like GTPase superfamily. OBG GTPase family.</text>
</comment>
<evidence type="ECO:0000256" key="8">
    <source>
        <dbReference type="HAMAP-Rule" id="MF_01454"/>
    </source>
</evidence>
<evidence type="ECO:0000256" key="5">
    <source>
        <dbReference type="ARBA" id="ARBA00022801"/>
    </source>
</evidence>
<dbReference type="AlphaFoldDB" id="A0A347VSF1"/>
<dbReference type="InterPro" id="IPR006169">
    <property type="entry name" value="GTP1_OBG_dom"/>
</dbReference>
<evidence type="ECO:0000256" key="4">
    <source>
        <dbReference type="ARBA" id="ARBA00022741"/>
    </source>
</evidence>
<evidence type="ECO:0000313" key="13">
    <source>
        <dbReference type="Proteomes" id="UP000029714"/>
    </source>
</evidence>
<dbReference type="Proteomes" id="UP000029714">
    <property type="component" value="Unassembled WGS sequence"/>
</dbReference>
<dbReference type="GO" id="GO:0000287">
    <property type="term" value="F:magnesium ion binding"/>
    <property type="evidence" value="ECO:0007669"/>
    <property type="project" value="InterPro"/>
</dbReference>
<keyword evidence="6 8" id="KW-0460">Magnesium</keyword>
<dbReference type="EMBL" id="JRMP02000009">
    <property type="protein sequence ID" value="TLD94187.1"/>
    <property type="molecule type" value="Genomic_DNA"/>
</dbReference>
<evidence type="ECO:0000259" key="10">
    <source>
        <dbReference type="PROSITE" id="PS51883"/>
    </source>
</evidence>
<comment type="subunit">
    <text evidence="8">Monomer.</text>
</comment>
<dbReference type="Gene3D" id="3.40.50.300">
    <property type="entry name" value="P-loop containing nucleotide triphosphate hydrolases"/>
    <property type="match status" value="1"/>
</dbReference>
<dbReference type="PROSITE" id="PS51710">
    <property type="entry name" value="G_OBG"/>
    <property type="match status" value="1"/>
</dbReference>
<feature type="binding site" evidence="8">
    <location>
        <begin position="400"/>
        <end position="402"/>
    </location>
    <ligand>
        <name>GTP</name>
        <dbReference type="ChEBI" id="CHEBI:37565"/>
    </ligand>
</feature>
<reference evidence="12 13" key="1">
    <citation type="journal article" date="2014" name="Genome Announc.">
        <title>Draft genome sequences of eight enterohepatic helicobacter species isolated from both laboratory and wild rodents.</title>
        <authorList>
            <person name="Sheh A."/>
            <person name="Shen Z."/>
            <person name="Fox J.G."/>
        </authorList>
    </citation>
    <scope>NUCLEOTIDE SEQUENCE [LARGE SCALE GENOMIC DNA]</scope>
    <source>
        <strain evidence="12 13">MIT 97-6194</strain>
    </source>
</reference>